<protein>
    <submittedName>
        <fullName evidence="3 5">Selenium-binding protein 1</fullName>
    </submittedName>
</protein>
<dbReference type="OMA" id="AYDFWWH"/>
<dbReference type="OrthoDB" id="10252446at2759"/>
<reference evidence="3 4" key="1">
    <citation type="submission" date="2014-09" db="EMBL/GenBank/DDBJ databases">
        <authorList>
            <person name="Martin A.A."/>
        </authorList>
    </citation>
    <scope>NUCLEOTIDE SEQUENCE</scope>
    <source>
        <strain evidence="4">ED321</strain>
        <strain evidence="3">ED321 Heterogonic</strain>
    </source>
</reference>
<reference evidence="5" key="2">
    <citation type="submission" date="2020-12" db="UniProtKB">
        <authorList>
            <consortium name="WormBaseParasite"/>
        </authorList>
    </citation>
    <scope>IDENTIFICATION</scope>
</reference>
<accession>A0A090MVY4</accession>
<evidence type="ECO:0000256" key="2">
    <source>
        <dbReference type="ARBA" id="ARBA00023266"/>
    </source>
</evidence>
<keyword evidence="2" id="KW-0711">Selenium</keyword>
<dbReference type="WBParaSite" id="SRAE_1000148100.1">
    <property type="protein sequence ID" value="SRAE_1000148100.1"/>
    <property type="gene ID" value="WBGene00258088"/>
</dbReference>
<dbReference type="PANTHER" id="PTHR23300">
    <property type="entry name" value="METHANETHIOL OXIDASE"/>
    <property type="match status" value="1"/>
</dbReference>
<evidence type="ECO:0000313" key="6">
    <source>
        <dbReference type="WormBase" id="SRAE_1000148100"/>
    </source>
</evidence>
<evidence type="ECO:0000256" key="1">
    <source>
        <dbReference type="ARBA" id="ARBA00005606"/>
    </source>
</evidence>
<evidence type="ECO:0000313" key="5">
    <source>
        <dbReference type="WBParaSite" id="SRAE_1000148100.1"/>
    </source>
</evidence>
<dbReference type="SUPFAM" id="SSF75011">
    <property type="entry name" value="3-carboxy-cis,cis-mucoante lactonizing enzyme"/>
    <property type="match status" value="1"/>
</dbReference>
<dbReference type="Pfam" id="PF05694">
    <property type="entry name" value="SBP56"/>
    <property type="match status" value="1"/>
</dbReference>
<evidence type="ECO:0000313" key="4">
    <source>
        <dbReference type="Proteomes" id="UP000035682"/>
    </source>
</evidence>
<organism evidence="3">
    <name type="scientific">Strongyloides ratti</name>
    <name type="common">Parasitic roundworm</name>
    <dbReference type="NCBI Taxonomy" id="34506"/>
    <lineage>
        <taxon>Eukaryota</taxon>
        <taxon>Metazoa</taxon>
        <taxon>Ecdysozoa</taxon>
        <taxon>Nematoda</taxon>
        <taxon>Chromadorea</taxon>
        <taxon>Rhabditida</taxon>
        <taxon>Tylenchina</taxon>
        <taxon>Panagrolaimomorpha</taxon>
        <taxon>Strongyloidoidea</taxon>
        <taxon>Strongyloididae</taxon>
        <taxon>Strongyloides</taxon>
    </lineage>
</organism>
<dbReference type="AlphaFoldDB" id="A0A090MVY4"/>
<sequence>MEKKTTNCCSKNGPGYKSPKDAFLNGPREKVLFVTCPNINKGGHDIIACVDVDPESETFSKVINYVKLPYENDEVHHSGWNTCSSCYDDSSLTRSHLIIPCLNSSRIYVINTREPKNLKIDVIVEPEKILNFNVSFPHTSHCLADGNIMISTLGDKDGNERGNFILLDGKTFQPKKTWIKEGTMEPQFNYDFWYQPRCNVMISSEWGTPNAIKNGFKIEDVKNGKYGNKVYIFNWKEKKIQQTIELPGPECQIPLEVRFYHEPSKAHAFVGTALGSSIFHLYDDGSGKYKSRLAASIPSVKVSGWAMDDMPALITDILISMDDKYLYASCWLHGIIKQYDISDPFNITLNSEINISGSLHKETNVKIVDKDYPQPNPTFINGTKIEGGPQMLQLSLDGKRLYVSTSLYLKWDQTFYPNLASRGGTILKIDINEKDGKMILDENFLVDFKNIDGSSYLPHEMRYPGGDCTSDIWL</sequence>
<dbReference type="GO" id="GO:0018549">
    <property type="term" value="F:methanethiol oxidase activity"/>
    <property type="evidence" value="ECO:0007669"/>
    <property type="project" value="EnsemblMetazoa"/>
</dbReference>
<dbReference type="Proteomes" id="UP000035682">
    <property type="component" value="Unplaced"/>
</dbReference>
<proteinExistence type="inferred from homology"/>
<dbReference type="EMBL" id="LN609528">
    <property type="protein sequence ID" value="CEF63218.1"/>
    <property type="molecule type" value="Genomic_DNA"/>
</dbReference>
<dbReference type="PANTHER" id="PTHR23300:SF0">
    <property type="entry name" value="METHANETHIOL OXIDASE"/>
    <property type="match status" value="1"/>
</dbReference>
<dbReference type="GO" id="GO:0008430">
    <property type="term" value="F:selenium binding"/>
    <property type="evidence" value="ECO:0007669"/>
    <property type="project" value="InterPro"/>
</dbReference>
<dbReference type="RefSeq" id="XP_024502420.1">
    <property type="nucleotide sequence ID" value="XM_024648442.1"/>
</dbReference>
<dbReference type="GeneID" id="36375583"/>
<comment type="similarity">
    <text evidence="1">Belongs to the selenium-binding protein family.</text>
</comment>
<dbReference type="STRING" id="34506.A0A090MVY4"/>
<dbReference type="CTD" id="36375583"/>
<name>A0A090MVY4_STRRB</name>
<gene>
    <name evidence="3 5 6" type="ORF">SRAE_1000148100</name>
</gene>
<keyword evidence="4" id="KW-1185">Reference proteome</keyword>
<dbReference type="InterPro" id="IPR008826">
    <property type="entry name" value="Se-bd"/>
</dbReference>
<dbReference type="WormBase" id="SRAE_1000148100">
    <property type="protein sequence ID" value="SRP10236"/>
    <property type="gene ID" value="WBGene00258088"/>
</dbReference>
<evidence type="ECO:0000313" key="3">
    <source>
        <dbReference type="EMBL" id="CEF63218.1"/>
    </source>
</evidence>